<dbReference type="InterPro" id="IPR017871">
    <property type="entry name" value="ABC_transporter-like_CS"/>
</dbReference>
<dbReference type="PROSITE" id="PS50893">
    <property type="entry name" value="ABC_TRANSPORTER_2"/>
    <property type="match status" value="1"/>
</dbReference>
<evidence type="ECO:0000256" key="2">
    <source>
        <dbReference type="ARBA" id="ARBA00022741"/>
    </source>
</evidence>
<feature type="domain" description="ABC transporter" evidence="4">
    <location>
        <begin position="6"/>
        <end position="242"/>
    </location>
</feature>
<reference evidence="5 6" key="1">
    <citation type="submission" date="2023-07" db="EMBL/GenBank/DDBJ databases">
        <title>Genomic Encyclopedia of Type Strains, Phase IV (KMG-IV): sequencing the most valuable type-strain genomes for metagenomic binning, comparative biology and taxonomic classification.</title>
        <authorList>
            <person name="Goeker M."/>
        </authorList>
    </citation>
    <scope>NUCLEOTIDE SEQUENCE [LARGE SCALE GENOMIC DNA]</scope>
    <source>
        <strain evidence="5 6">DSM 16980</strain>
    </source>
</reference>
<dbReference type="RefSeq" id="WP_307224940.1">
    <property type="nucleotide sequence ID" value="NZ_CP116940.1"/>
</dbReference>
<dbReference type="InterPro" id="IPR003439">
    <property type="entry name" value="ABC_transporter-like_ATP-bd"/>
</dbReference>
<keyword evidence="5" id="KW-0808">Transferase</keyword>
<dbReference type="EC" id="2.7.8.37" evidence="5"/>
<protein>
    <submittedName>
        <fullName evidence="5">Alpha-D-ribose 1-methylphosphonate 5-triphosphate synthase subunit PhnL</fullName>
        <ecNumber evidence="5">2.7.8.37</ecNumber>
    </submittedName>
</protein>
<dbReference type="SMART" id="SM00382">
    <property type="entry name" value="AAA"/>
    <property type="match status" value="1"/>
</dbReference>
<evidence type="ECO:0000259" key="4">
    <source>
        <dbReference type="PROSITE" id="PS50893"/>
    </source>
</evidence>
<evidence type="ECO:0000313" key="5">
    <source>
        <dbReference type="EMBL" id="MDQ0204642.1"/>
    </source>
</evidence>
<keyword evidence="3" id="KW-0067">ATP-binding</keyword>
<gene>
    <name evidence="5" type="ORF">J2S01_002374</name>
</gene>
<dbReference type="SUPFAM" id="SSF52540">
    <property type="entry name" value="P-loop containing nucleoside triphosphate hydrolases"/>
    <property type="match status" value="1"/>
</dbReference>
<sequence length="242" mass="27201">MEIPILRVEGLSKNFTLHMLEGEMIYGCDDINFTLNSGEFMGIAGPSGAGKSTILKCIYRTYIPSGGNIWYYSDKIGKIDLSFADERKILRLRYGEIGYVSQFLKVIPRVSTINILRGELLQRGYNAAAANQQACELLEMMKINTSLWEAFPATFSGGEQQRINIARALLMKPRLLLLDEPTAALDNETKKIVIQALLTLKQRGSSIIGVFHDRESMNQLVDRVFTMRSGQCKSIKRKRVAV</sequence>
<dbReference type="InterPro" id="IPR003593">
    <property type="entry name" value="AAA+_ATPase"/>
</dbReference>
<comment type="similarity">
    <text evidence="1">Belongs to the ABC transporter superfamily.</text>
</comment>
<dbReference type="Pfam" id="PF00005">
    <property type="entry name" value="ABC_tran"/>
    <property type="match status" value="1"/>
</dbReference>
<dbReference type="InterPro" id="IPR027417">
    <property type="entry name" value="P-loop_NTPase"/>
</dbReference>
<dbReference type="PANTHER" id="PTHR42798:SF7">
    <property type="entry name" value="ALPHA-D-RIBOSE 1-METHYLPHOSPHONATE 5-TRIPHOSPHATE SYNTHASE SUBUNIT PHNL"/>
    <property type="match status" value="1"/>
</dbReference>
<evidence type="ECO:0000256" key="1">
    <source>
        <dbReference type="ARBA" id="ARBA00005417"/>
    </source>
</evidence>
<dbReference type="GO" id="GO:0061693">
    <property type="term" value="F:alpha-D-ribose 1-methylphosphonate 5-triphosphate synthase activity"/>
    <property type="evidence" value="ECO:0007669"/>
    <property type="project" value="UniProtKB-EC"/>
</dbReference>
<evidence type="ECO:0000256" key="3">
    <source>
        <dbReference type="ARBA" id="ARBA00022840"/>
    </source>
</evidence>
<organism evidence="5 6">
    <name type="scientific">Pectinatus haikarae</name>
    <dbReference type="NCBI Taxonomy" id="349096"/>
    <lineage>
        <taxon>Bacteria</taxon>
        <taxon>Bacillati</taxon>
        <taxon>Bacillota</taxon>
        <taxon>Negativicutes</taxon>
        <taxon>Selenomonadales</taxon>
        <taxon>Selenomonadaceae</taxon>
        <taxon>Pectinatus</taxon>
    </lineage>
</organism>
<evidence type="ECO:0000313" key="6">
    <source>
        <dbReference type="Proteomes" id="UP001239167"/>
    </source>
</evidence>
<dbReference type="PANTHER" id="PTHR42798">
    <property type="entry name" value="LIPOPROTEIN-RELEASING SYSTEM ATP-BINDING PROTEIN LOLD"/>
    <property type="match status" value="1"/>
</dbReference>
<keyword evidence="6" id="KW-1185">Reference proteome</keyword>
<dbReference type="PROSITE" id="PS00211">
    <property type="entry name" value="ABC_TRANSPORTER_1"/>
    <property type="match status" value="1"/>
</dbReference>
<proteinExistence type="inferred from homology"/>
<dbReference type="Gene3D" id="3.40.50.300">
    <property type="entry name" value="P-loop containing nucleotide triphosphate hydrolases"/>
    <property type="match status" value="1"/>
</dbReference>
<keyword evidence="2" id="KW-0547">Nucleotide-binding</keyword>
<accession>A0ABT9YBP2</accession>
<name>A0ABT9YBP2_9FIRM</name>
<comment type="caution">
    <text evidence="5">The sequence shown here is derived from an EMBL/GenBank/DDBJ whole genome shotgun (WGS) entry which is preliminary data.</text>
</comment>
<dbReference type="Proteomes" id="UP001239167">
    <property type="component" value="Unassembled WGS sequence"/>
</dbReference>
<dbReference type="EMBL" id="JAUSUE010000019">
    <property type="protein sequence ID" value="MDQ0204642.1"/>
    <property type="molecule type" value="Genomic_DNA"/>
</dbReference>